<evidence type="ECO:0000256" key="5">
    <source>
        <dbReference type="SAM" id="MobiDB-lite"/>
    </source>
</evidence>
<proteinExistence type="inferred from homology"/>
<dbReference type="SUPFAM" id="SSF103473">
    <property type="entry name" value="MFS general substrate transporter"/>
    <property type="match status" value="1"/>
</dbReference>
<evidence type="ECO:0000256" key="3">
    <source>
        <dbReference type="ARBA" id="ARBA00005907"/>
    </source>
</evidence>
<dbReference type="GO" id="GO:0030691">
    <property type="term" value="C:Noc2p-Noc3p complex"/>
    <property type="evidence" value="ECO:0007669"/>
    <property type="project" value="TreeGrafter"/>
</dbReference>
<dbReference type="InterPro" id="IPR011701">
    <property type="entry name" value="MFS"/>
</dbReference>
<comment type="caution">
    <text evidence="7">The sequence shown here is derived from an EMBL/GenBank/DDBJ whole genome shotgun (WGS) entry which is preliminary data.</text>
</comment>
<gene>
    <name evidence="7" type="primary">NOC2</name>
    <name evidence="7" type="ORF">BGZ70_010510</name>
</gene>
<dbReference type="Gene3D" id="1.20.1250.20">
    <property type="entry name" value="MFS general substrate transporter like domains"/>
    <property type="match status" value="1"/>
</dbReference>
<feature type="transmembrane region" description="Helical" evidence="6">
    <location>
        <begin position="1009"/>
        <end position="1029"/>
    </location>
</feature>
<dbReference type="InterPro" id="IPR016024">
    <property type="entry name" value="ARM-type_fold"/>
</dbReference>
<feature type="compositionally biased region" description="Acidic residues" evidence="5">
    <location>
        <begin position="89"/>
        <end position="117"/>
    </location>
</feature>
<feature type="region of interest" description="Disordered" evidence="5">
    <location>
        <begin position="176"/>
        <end position="226"/>
    </location>
</feature>
<feature type="transmembrane region" description="Helical" evidence="6">
    <location>
        <begin position="819"/>
        <end position="840"/>
    </location>
</feature>
<keyword evidence="6" id="KW-1133">Transmembrane helix</keyword>
<feature type="compositionally biased region" description="Acidic residues" evidence="5">
    <location>
        <begin position="739"/>
        <end position="765"/>
    </location>
</feature>
<dbReference type="Pfam" id="PF07690">
    <property type="entry name" value="MFS_1"/>
    <property type="match status" value="1"/>
</dbReference>
<feature type="transmembrane region" description="Helical" evidence="6">
    <location>
        <begin position="1066"/>
        <end position="1086"/>
    </location>
</feature>
<organism evidence="7 8">
    <name type="scientific">Mortierella alpina</name>
    <name type="common">Oleaginous fungus</name>
    <name type="synonym">Mortierella renispora</name>
    <dbReference type="NCBI Taxonomy" id="64518"/>
    <lineage>
        <taxon>Eukaryota</taxon>
        <taxon>Fungi</taxon>
        <taxon>Fungi incertae sedis</taxon>
        <taxon>Mucoromycota</taxon>
        <taxon>Mortierellomycotina</taxon>
        <taxon>Mortierellomycetes</taxon>
        <taxon>Mortierellales</taxon>
        <taxon>Mortierellaceae</taxon>
        <taxon>Mortierella</taxon>
    </lineage>
</organism>
<feature type="compositionally biased region" description="Basic residues" evidence="5">
    <location>
        <begin position="1"/>
        <end position="16"/>
    </location>
</feature>
<protein>
    <submittedName>
        <fullName evidence="7">Nucleolar Complex 2 protein</fullName>
    </submittedName>
</protein>
<dbReference type="GO" id="GO:0005730">
    <property type="term" value="C:nucleolus"/>
    <property type="evidence" value="ECO:0007669"/>
    <property type="project" value="TreeGrafter"/>
</dbReference>
<dbReference type="AlphaFoldDB" id="A0A9P6LZJ8"/>
<evidence type="ECO:0000256" key="4">
    <source>
        <dbReference type="ARBA" id="ARBA00023242"/>
    </source>
</evidence>
<comment type="subcellular location">
    <subcellularLocation>
        <location evidence="2">Membrane</location>
        <topology evidence="2">Multi-pass membrane protein</topology>
    </subcellularLocation>
    <subcellularLocation>
        <location evidence="1">Nucleus</location>
    </subcellularLocation>
</comment>
<sequence>MAKAKKATIKFQKNHLKTAIEQRRKKQKATQVYKKRNPQKFGRGAAGSSANGDNEDGQGEDAAEEAEKNDSGDEKSADKSVDEFFNNDLDSDDEEPESDNEDFAGIDTIVEEDDGSDMDMPTPKKLTAAQKEKLAAKEEAASKIQLDALKEKDPEFYKYLQENDQELLEFDGEMEDLVSEEEEEDEQEGDEEEDEDMQGSDEEMEEPEPKKKSKKAKVEEEEEETMDGIPLVTKAMVDTWQSALVEKHSLRALRRLLLAFRAGAHLHDSEDDRSYAYKINSPVVFNKLVVTCLKHVIPTLDHHLPIQTTSGGKPKPINSGSKYTTLQPLIKSFLQNTLHLLKELTDQEMIYFVIRESEKAIRYLVGFPKIAKDLLKHLLFLWSTATDRVRIISFLTIRTMCLQLGSNYLDLALKGVYLTFVRYAKTTTMHTLPNLHLMQNCVAQLYGMDYDRSYQHGFVYVRQLAIHLRNAVLVKTKESYKAVYNWQYLHCLGLWSQVVSTHALNTAGQPTALHTLIYPLVQVSLGALRLIPTSTYYPLRFQIIRNLIQLVENTGTFIPLAPFLFEVLEGGEMKRPGRKGTMKPLEWDLGFKCNNDYKGSRVYQDGTGEQVYELMTEYYALFSTSISFPELVIPAIVQLKRFIKKSSLVKLTKQFAGLVDKLEQNSRFVEMERNKADFSPSDAAGVSGFLRDQDKDKTPLGSYWKGVRRSVMAKRKMVEDARKDRAEREDKSSASRNSEDEDEEDESMDEDDLDEIEEEDDEDSEVALVDPIAPVFRTYRRRYTGLIVIILLNLATRFVWLTFTAVASVSKDYLHSSTFVVTMTSIVYFIAYIIMAPVSGWMFENKGIQPSLSLGGILQTLGCLLRLFAFYIPSTPHNPTGRIVLTLVGQAIAAAAQPFFLSVAPKYAAVWFSENERTTATMLGTIPSPLAAALAQLIIPHITPEPNSMAFTLSVSLALSILAQCSVAWMAETPPLPPSPSAAEFARQGTLEPFWLSLKKVILNGQFRLLLLAFATFVGCFNTLATLMVEISSPYAHTATEAGYFGAAIILAGLRPVTDRFKCYKVLRKTLVPFATIMYLCLVFVIRRDALYKIVGMCILLGFTSFAALPAALVFAVEITYPVTPASSTSIMWAAGQVLAIVFLAIAKILQGRGPSGSKDLNPSLIFLTGCCFVSGAVPVLLIRSP</sequence>
<dbReference type="Proteomes" id="UP000738359">
    <property type="component" value="Unassembled WGS sequence"/>
</dbReference>
<dbReference type="SUPFAM" id="SSF48371">
    <property type="entry name" value="ARM repeat"/>
    <property type="match status" value="1"/>
</dbReference>
<feature type="transmembrane region" description="Helical" evidence="6">
    <location>
        <begin position="1165"/>
        <end position="1183"/>
    </location>
</feature>
<dbReference type="InterPro" id="IPR005343">
    <property type="entry name" value="Noc2"/>
</dbReference>
<dbReference type="EMBL" id="JAAAHY010000958">
    <property type="protein sequence ID" value="KAF9954602.1"/>
    <property type="molecule type" value="Genomic_DNA"/>
</dbReference>
<keyword evidence="8" id="KW-1185">Reference proteome</keyword>
<feature type="transmembrane region" description="Helical" evidence="6">
    <location>
        <begin position="1131"/>
        <end position="1150"/>
    </location>
</feature>
<feature type="region of interest" description="Disordered" evidence="5">
    <location>
        <begin position="1"/>
        <end position="123"/>
    </location>
</feature>
<dbReference type="GO" id="GO:0042273">
    <property type="term" value="P:ribosomal large subunit biogenesis"/>
    <property type="evidence" value="ECO:0007669"/>
    <property type="project" value="TreeGrafter"/>
</dbReference>
<dbReference type="InterPro" id="IPR036259">
    <property type="entry name" value="MFS_trans_sf"/>
</dbReference>
<feature type="non-terminal residue" evidence="7">
    <location>
        <position position="1186"/>
    </location>
</feature>
<dbReference type="OrthoDB" id="10266662at2759"/>
<dbReference type="GO" id="GO:0005654">
    <property type="term" value="C:nucleoplasm"/>
    <property type="evidence" value="ECO:0007669"/>
    <property type="project" value="TreeGrafter"/>
</dbReference>
<feature type="transmembrane region" description="Helical" evidence="6">
    <location>
        <begin position="1092"/>
        <end position="1119"/>
    </location>
</feature>
<feature type="transmembrane region" description="Helical" evidence="6">
    <location>
        <begin position="920"/>
        <end position="939"/>
    </location>
</feature>
<dbReference type="PANTHER" id="PTHR12687:SF4">
    <property type="entry name" value="NUCLEOLAR COMPLEX PROTEIN 2 HOMOLOG"/>
    <property type="match status" value="1"/>
</dbReference>
<dbReference type="Pfam" id="PF03715">
    <property type="entry name" value="Noc2"/>
    <property type="match status" value="1"/>
</dbReference>
<keyword evidence="6" id="KW-0472">Membrane</keyword>
<feature type="compositionally biased region" description="Basic and acidic residues" evidence="5">
    <location>
        <begin position="718"/>
        <end position="733"/>
    </location>
</feature>
<evidence type="ECO:0000313" key="8">
    <source>
        <dbReference type="Proteomes" id="UP000738359"/>
    </source>
</evidence>
<dbReference type="GO" id="GO:0022857">
    <property type="term" value="F:transmembrane transporter activity"/>
    <property type="evidence" value="ECO:0007669"/>
    <property type="project" value="InterPro"/>
</dbReference>
<feature type="transmembrane region" description="Helical" evidence="6">
    <location>
        <begin position="884"/>
        <end position="908"/>
    </location>
</feature>
<dbReference type="GO" id="GO:0030690">
    <property type="term" value="C:Noc1p-Noc2p complex"/>
    <property type="evidence" value="ECO:0007669"/>
    <property type="project" value="TreeGrafter"/>
</dbReference>
<dbReference type="PANTHER" id="PTHR12687">
    <property type="entry name" value="NUCLEOLAR COMPLEX 2 AND RAD4-RELATED"/>
    <property type="match status" value="1"/>
</dbReference>
<feature type="compositionally biased region" description="Basic residues" evidence="5">
    <location>
        <begin position="23"/>
        <end position="38"/>
    </location>
</feature>
<feature type="transmembrane region" description="Helical" evidence="6">
    <location>
        <begin position="786"/>
        <end position="807"/>
    </location>
</feature>
<evidence type="ECO:0000256" key="1">
    <source>
        <dbReference type="ARBA" id="ARBA00004123"/>
    </source>
</evidence>
<feature type="compositionally biased region" description="Acidic residues" evidence="5">
    <location>
        <begin position="176"/>
        <end position="206"/>
    </location>
</feature>
<evidence type="ECO:0000313" key="7">
    <source>
        <dbReference type="EMBL" id="KAF9954602.1"/>
    </source>
</evidence>
<reference evidence="7" key="1">
    <citation type="journal article" date="2020" name="Fungal Divers.">
        <title>Resolving the Mortierellaceae phylogeny through synthesis of multi-gene phylogenetics and phylogenomics.</title>
        <authorList>
            <person name="Vandepol N."/>
            <person name="Liber J."/>
            <person name="Desiro A."/>
            <person name="Na H."/>
            <person name="Kennedy M."/>
            <person name="Barry K."/>
            <person name="Grigoriev I.V."/>
            <person name="Miller A.N."/>
            <person name="O'Donnell K."/>
            <person name="Stajich J.E."/>
            <person name="Bonito G."/>
        </authorList>
    </citation>
    <scope>NUCLEOTIDE SEQUENCE</scope>
    <source>
        <strain evidence="7">CK1249</strain>
    </source>
</reference>
<evidence type="ECO:0000256" key="2">
    <source>
        <dbReference type="ARBA" id="ARBA00004141"/>
    </source>
</evidence>
<dbReference type="GO" id="GO:0016020">
    <property type="term" value="C:membrane"/>
    <property type="evidence" value="ECO:0007669"/>
    <property type="project" value="UniProtKB-SubCell"/>
</dbReference>
<name>A0A9P6LZJ8_MORAP</name>
<feature type="transmembrane region" description="Helical" evidence="6">
    <location>
        <begin position="852"/>
        <end position="872"/>
    </location>
</feature>
<feature type="compositionally biased region" description="Acidic residues" evidence="5">
    <location>
        <begin position="53"/>
        <end position="64"/>
    </location>
</feature>
<comment type="similarity">
    <text evidence="3">Belongs to the NOC2 family.</text>
</comment>
<feature type="region of interest" description="Disordered" evidence="5">
    <location>
        <begin position="718"/>
        <end position="765"/>
    </location>
</feature>
<accession>A0A9P6LZJ8</accession>
<keyword evidence="6" id="KW-0812">Transmembrane</keyword>
<evidence type="ECO:0000256" key="6">
    <source>
        <dbReference type="SAM" id="Phobius"/>
    </source>
</evidence>
<feature type="compositionally biased region" description="Basic and acidic residues" evidence="5">
    <location>
        <begin position="65"/>
        <end position="82"/>
    </location>
</feature>
<keyword evidence="4" id="KW-0539">Nucleus</keyword>